<proteinExistence type="inferred from homology"/>
<name>A0ABS9AUT3_9GAMM</name>
<dbReference type="Gene3D" id="3.30.70.930">
    <property type="match status" value="1"/>
</dbReference>
<feature type="domain" description="Thiamine-binding protein" evidence="3">
    <location>
        <begin position="6"/>
        <end position="95"/>
    </location>
</feature>
<evidence type="ECO:0000259" key="3">
    <source>
        <dbReference type="Pfam" id="PF01910"/>
    </source>
</evidence>
<dbReference type="Pfam" id="PF01910">
    <property type="entry name" value="Thiamine_BP"/>
    <property type="match status" value="1"/>
</dbReference>
<dbReference type="PANTHER" id="PTHR33777:SF1">
    <property type="entry name" value="UPF0045 PROTEIN ECM15"/>
    <property type="match status" value="1"/>
</dbReference>
<dbReference type="SUPFAM" id="SSF89957">
    <property type="entry name" value="MTH1187/YkoF-like"/>
    <property type="match status" value="1"/>
</dbReference>
<dbReference type="InterPro" id="IPR051614">
    <property type="entry name" value="UPF0045_domain"/>
</dbReference>
<dbReference type="InterPro" id="IPR002767">
    <property type="entry name" value="Thiamine_BP"/>
</dbReference>
<dbReference type="PANTHER" id="PTHR33777">
    <property type="entry name" value="UPF0045 PROTEIN ECM15"/>
    <property type="match status" value="1"/>
</dbReference>
<evidence type="ECO:0000313" key="5">
    <source>
        <dbReference type="Proteomes" id="UP001320272"/>
    </source>
</evidence>
<dbReference type="EMBL" id="JABFTV010000008">
    <property type="protein sequence ID" value="MCE8025632.1"/>
    <property type="molecule type" value="Genomic_DNA"/>
</dbReference>
<comment type="caution">
    <text evidence="4">The sequence shown here is derived from an EMBL/GenBank/DDBJ whole genome shotgun (WGS) entry which is preliminary data.</text>
</comment>
<evidence type="ECO:0000256" key="1">
    <source>
        <dbReference type="ARBA" id="ARBA00010272"/>
    </source>
</evidence>
<evidence type="ECO:0000313" key="4">
    <source>
        <dbReference type="EMBL" id="MCE8025632.1"/>
    </source>
</evidence>
<keyword evidence="5" id="KW-1185">Reference proteome</keyword>
<accession>A0ABS9AUT3</accession>
<comment type="similarity">
    <text evidence="1">Belongs to the UPF0045 family.</text>
</comment>
<dbReference type="NCBIfam" id="TIGR00106">
    <property type="entry name" value="MTH1187 family thiamine-binding protein"/>
    <property type="match status" value="1"/>
</dbReference>
<feature type="region of interest" description="Disordered" evidence="2">
    <location>
        <begin position="81"/>
        <end position="101"/>
    </location>
</feature>
<dbReference type="InterPro" id="IPR029756">
    <property type="entry name" value="MTH1187/YkoF-like"/>
</dbReference>
<evidence type="ECO:0000256" key="2">
    <source>
        <dbReference type="SAM" id="MobiDB-lite"/>
    </source>
</evidence>
<organism evidence="4 5">
    <name type="scientific">Billgrantia aerodenitrificans</name>
    <dbReference type="NCBI Taxonomy" id="2733483"/>
    <lineage>
        <taxon>Bacteria</taxon>
        <taxon>Pseudomonadati</taxon>
        <taxon>Pseudomonadota</taxon>
        <taxon>Gammaproteobacteria</taxon>
        <taxon>Oceanospirillales</taxon>
        <taxon>Halomonadaceae</taxon>
        <taxon>Billgrantia</taxon>
    </lineage>
</organism>
<protein>
    <submittedName>
        <fullName evidence="4">MTH1187 family thiamine-binding protein</fullName>
    </submittedName>
</protein>
<dbReference type="RefSeq" id="WP_010628258.1">
    <property type="nucleotide sequence ID" value="NZ_JABFTV010000008.1"/>
</dbReference>
<sequence length="101" mass="11007">MHVIIDLCVVPLGVGVSVSPQIAACQRVIEASGLEHNMHAYGTNIEGPWDEVMAVVKRCHEVVHEMGAPRITTTIKLGTRTDREQSMADKVSSVETKLRNG</sequence>
<reference evidence="4 5" key="1">
    <citation type="journal article" date="2021" name="Front. Microbiol.">
        <title>Aerobic Denitrification and Heterotrophic Sulfur Oxidation in the Genus Halomonas Revealed by Six Novel Species Characterizations and Genome-Based Analysis.</title>
        <authorList>
            <person name="Wang L."/>
            <person name="Shao Z."/>
        </authorList>
    </citation>
    <scope>NUCLEOTIDE SEQUENCE [LARGE SCALE GENOMIC DNA]</scope>
    <source>
        <strain evidence="4 5">MCCC 1A11058</strain>
    </source>
</reference>
<dbReference type="Proteomes" id="UP001320272">
    <property type="component" value="Unassembled WGS sequence"/>
</dbReference>
<gene>
    <name evidence="4" type="ORF">HOP59_15985</name>
</gene>